<proteinExistence type="predicted"/>
<name>A0A847RW42_9BACT</name>
<dbReference type="GO" id="GO:0005737">
    <property type="term" value="C:cytoplasm"/>
    <property type="evidence" value="ECO:0007669"/>
    <property type="project" value="TreeGrafter"/>
</dbReference>
<dbReference type="Gene3D" id="3.60.21.10">
    <property type="match status" value="1"/>
</dbReference>
<reference evidence="2 3" key="1">
    <citation type="submission" date="2020-04" db="EMBL/GenBank/DDBJ databases">
        <authorList>
            <person name="Yin C."/>
        </authorList>
    </citation>
    <scope>NUCLEOTIDE SEQUENCE [LARGE SCALE GENOMIC DNA]</scope>
    <source>
        <strain evidence="2 3">Ae27</strain>
    </source>
</reference>
<dbReference type="PANTHER" id="PTHR42850:SF4">
    <property type="entry name" value="ZINC-DEPENDENT ENDOPOLYPHOSPHATASE"/>
    <property type="match status" value="1"/>
</dbReference>
<dbReference type="RefSeq" id="WP_168869565.1">
    <property type="nucleotide sequence ID" value="NZ_JABAIA010000001.1"/>
</dbReference>
<dbReference type="InterPro" id="IPR050126">
    <property type="entry name" value="Ap4A_hydrolase"/>
</dbReference>
<dbReference type="EMBL" id="JABAIA010000001">
    <property type="protein sequence ID" value="NLR63571.1"/>
    <property type="molecule type" value="Genomic_DNA"/>
</dbReference>
<feature type="domain" description="Calcineurin-like phosphoesterase" evidence="1">
    <location>
        <begin position="8"/>
        <end position="103"/>
    </location>
</feature>
<gene>
    <name evidence="2" type="ORF">HGH92_04550</name>
</gene>
<sequence length="349" mass="39737">MQTARHFIIGDIHGCFDELMMLTRKMGLTADDMLISLGDIVDRGNKSKEVYHYFSNRPRSVVLMGNHERKHLNGVLNYAQDIVKLQLGPEYPAFLEWSAQLPYYYETPEAIIVHAAMEDGVPLSAQREDVLCGATAGEKYLEKKYPEGTYWSDHYTGEKPVIYGHHVVGDQIKIANNTYGIDTGCCHGGYLTAIELPGFIVHQVKCETDYWKTAQKEWQVPVLQARDWADMDFTAIRRQLDKLAYIEEPAARQYLDQLHHGLGRLEALFPVLKEKLDAFAARLLENGREVFSREANSYPFKTYLFKSSNHNLKVEDLQKSLLTPQKINQLAAALGVAPVEFPPFINTVR</sequence>
<evidence type="ECO:0000259" key="1">
    <source>
        <dbReference type="Pfam" id="PF00149"/>
    </source>
</evidence>
<evidence type="ECO:0000313" key="3">
    <source>
        <dbReference type="Proteomes" id="UP000570474"/>
    </source>
</evidence>
<organism evidence="2 3">
    <name type="scientific">Chitinophaga varians</name>
    <dbReference type="NCBI Taxonomy" id="2202339"/>
    <lineage>
        <taxon>Bacteria</taxon>
        <taxon>Pseudomonadati</taxon>
        <taxon>Bacteroidota</taxon>
        <taxon>Chitinophagia</taxon>
        <taxon>Chitinophagales</taxon>
        <taxon>Chitinophagaceae</taxon>
        <taxon>Chitinophaga</taxon>
    </lineage>
</organism>
<keyword evidence="3" id="KW-1185">Reference proteome</keyword>
<evidence type="ECO:0000313" key="2">
    <source>
        <dbReference type="EMBL" id="NLR63571.1"/>
    </source>
</evidence>
<dbReference type="InterPro" id="IPR004843">
    <property type="entry name" value="Calcineurin-like_PHP"/>
</dbReference>
<dbReference type="Pfam" id="PF00149">
    <property type="entry name" value="Metallophos"/>
    <property type="match status" value="1"/>
</dbReference>
<dbReference type="Proteomes" id="UP000570474">
    <property type="component" value="Unassembled WGS sequence"/>
</dbReference>
<protein>
    <submittedName>
        <fullName evidence="2">Metallophosphoesterase</fullName>
    </submittedName>
</protein>
<comment type="caution">
    <text evidence="2">The sequence shown here is derived from an EMBL/GenBank/DDBJ whole genome shotgun (WGS) entry which is preliminary data.</text>
</comment>
<dbReference type="GO" id="GO:0016791">
    <property type="term" value="F:phosphatase activity"/>
    <property type="evidence" value="ECO:0007669"/>
    <property type="project" value="TreeGrafter"/>
</dbReference>
<dbReference type="AlphaFoldDB" id="A0A847RW42"/>
<dbReference type="SUPFAM" id="SSF56300">
    <property type="entry name" value="Metallo-dependent phosphatases"/>
    <property type="match status" value="1"/>
</dbReference>
<accession>A0A847RW42</accession>
<dbReference type="PANTHER" id="PTHR42850">
    <property type="entry name" value="METALLOPHOSPHOESTERASE"/>
    <property type="match status" value="1"/>
</dbReference>
<dbReference type="InterPro" id="IPR029052">
    <property type="entry name" value="Metallo-depent_PP-like"/>
</dbReference>